<dbReference type="EMBL" id="GG738931">
    <property type="protein sequence ID" value="EFC36393.1"/>
    <property type="molecule type" value="Genomic_DNA"/>
</dbReference>
<sequence>MMRRTTIPKVINTKLLPSYCGIQRQLPSSSSIITTTNNTTGASEEETDSQSLLPNSSRTLKQYHNPSIKPFERDLMNNAHGTGFHVFRPYVNLVAPSFVKTVLDNEQLMNKLDDFERQVIQRIIQHIYQEASLEFELDDVDCLCRFLFLLQSCSGELVEVKRNLLQCLQHKITVSNVLDVLDSIDNHIQTLQSFGNSPSNDDYNLLNAVKSYCFSFIRQHVFDEEFDIKLNPRVEKHIFHFYNKKEQDFIEYHEKPNENSSPFIFEELFNEGEPLEYDFTIDFGDGIFIRTHKTILASNSLFFESMLSSSGASFVDVDKSIFYPDNSINASAVLLSTAMEFSIPLTSINTIFLLSFKWLTNMTFLH</sequence>
<evidence type="ECO:0000259" key="2">
    <source>
        <dbReference type="PROSITE" id="PS50097"/>
    </source>
</evidence>
<dbReference type="GeneID" id="8862306"/>
<evidence type="ECO:0000313" key="3">
    <source>
        <dbReference type="EMBL" id="EFC36393.1"/>
    </source>
</evidence>
<dbReference type="Proteomes" id="UP000006671">
    <property type="component" value="Unassembled WGS sequence"/>
</dbReference>
<dbReference type="Pfam" id="PF00651">
    <property type="entry name" value="BTB"/>
    <property type="match status" value="1"/>
</dbReference>
<dbReference type="PROSITE" id="PS50097">
    <property type="entry name" value="BTB"/>
    <property type="match status" value="1"/>
</dbReference>
<reference evidence="3 4" key="1">
    <citation type="journal article" date="2010" name="Cell">
        <title>The genome of Naegleria gruberi illuminates early eukaryotic versatility.</title>
        <authorList>
            <person name="Fritz-Laylin L.K."/>
            <person name="Prochnik S.E."/>
            <person name="Ginger M.L."/>
            <person name="Dacks J.B."/>
            <person name="Carpenter M.L."/>
            <person name="Field M.C."/>
            <person name="Kuo A."/>
            <person name="Paredez A."/>
            <person name="Chapman J."/>
            <person name="Pham J."/>
            <person name="Shu S."/>
            <person name="Neupane R."/>
            <person name="Cipriano M."/>
            <person name="Mancuso J."/>
            <person name="Tu H."/>
            <person name="Salamov A."/>
            <person name="Lindquist E."/>
            <person name="Shapiro H."/>
            <person name="Lucas S."/>
            <person name="Grigoriev I.V."/>
            <person name="Cande W.Z."/>
            <person name="Fulton C."/>
            <person name="Rokhsar D.S."/>
            <person name="Dawson S.C."/>
        </authorList>
    </citation>
    <scope>NUCLEOTIDE SEQUENCE [LARGE SCALE GENOMIC DNA]</scope>
    <source>
        <strain evidence="3 4">NEG-M</strain>
    </source>
</reference>
<feature type="compositionally biased region" description="Low complexity" evidence="1">
    <location>
        <begin position="31"/>
        <end position="40"/>
    </location>
</feature>
<proteinExistence type="predicted"/>
<keyword evidence="4" id="KW-1185">Reference proteome</keyword>
<evidence type="ECO:0000313" key="4">
    <source>
        <dbReference type="Proteomes" id="UP000006671"/>
    </source>
</evidence>
<dbReference type="VEuPathDB" id="AmoebaDB:NAEGRDRAFT_54393"/>
<dbReference type="OrthoDB" id="10267567at2759"/>
<evidence type="ECO:0000256" key="1">
    <source>
        <dbReference type="SAM" id="MobiDB-lite"/>
    </source>
</evidence>
<dbReference type="Gene3D" id="3.30.710.10">
    <property type="entry name" value="Potassium Channel Kv1.1, Chain A"/>
    <property type="match status" value="1"/>
</dbReference>
<accession>D2W3C5</accession>
<organism evidence="4">
    <name type="scientific">Naegleria gruberi</name>
    <name type="common">Amoeba</name>
    <dbReference type="NCBI Taxonomy" id="5762"/>
    <lineage>
        <taxon>Eukaryota</taxon>
        <taxon>Discoba</taxon>
        <taxon>Heterolobosea</taxon>
        <taxon>Tetramitia</taxon>
        <taxon>Eutetramitia</taxon>
        <taxon>Vahlkampfiidae</taxon>
        <taxon>Naegleria</taxon>
    </lineage>
</organism>
<dbReference type="InterPro" id="IPR000210">
    <property type="entry name" value="BTB/POZ_dom"/>
</dbReference>
<dbReference type="InParanoid" id="D2W3C5"/>
<protein>
    <submittedName>
        <fullName evidence="3">Predicted protein</fullName>
    </submittedName>
</protein>
<name>D2W3C5_NAEGR</name>
<dbReference type="AlphaFoldDB" id="D2W3C5"/>
<dbReference type="InterPro" id="IPR011333">
    <property type="entry name" value="SKP1/BTB/POZ_sf"/>
</dbReference>
<dbReference type="KEGG" id="ngr:NAEGRDRAFT_54393"/>
<gene>
    <name evidence="3" type="ORF">NAEGRDRAFT_54393</name>
</gene>
<feature type="domain" description="BTB" evidence="2">
    <location>
        <begin position="277"/>
        <end position="347"/>
    </location>
</feature>
<dbReference type="OMA" id="PRVEKHI"/>
<feature type="region of interest" description="Disordered" evidence="1">
    <location>
        <begin position="31"/>
        <end position="52"/>
    </location>
</feature>
<dbReference type="RefSeq" id="XP_002669137.1">
    <property type="nucleotide sequence ID" value="XM_002669091.1"/>
</dbReference>